<gene>
    <name evidence="2" type="ORF">GCM10009804_58770</name>
</gene>
<feature type="region of interest" description="Disordered" evidence="1">
    <location>
        <begin position="17"/>
        <end position="40"/>
    </location>
</feature>
<sequence length="70" mass="7707">MLDAAIDHAREQGAAALDAFPKTSLAPHAQASRRAEENDSWMGRRASYETRGFLAVRDAGARTVMRLTFD</sequence>
<dbReference type="Proteomes" id="UP001501705">
    <property type="component" value="Unassembled WGS sequence"/>
</dbReference>
<evidence type="ECO:0000313" key="2">
    <source>
        <dbReference type="EMBL" id="GAA1594380.1"/>
    </source>
</evidence>
<reference evidence="2 3" key="1">
    <citation type="journal article" date="2019" name="Int. J. Syst. Evol. Microbiol.">
        <title>The Global Catalogue of Microorganisms (GCM) 10K type strain sequencing project: providing services to taxonomists for standard genome sequencing and annotation.</title>
        <authorList>
            <consortium name="The Broad Institute Genomics Platform"/>
            <consortium name="The Broad Institute Genome Sequencing Center for Infectious Disease"/>
            <person name="Wu L."/>
            <person name="Ma J."/>
        </authorList>
    </citation>
    <scope>NUCLEOTIDE SEQUENCE [LARGE SCALE GENOMIC DNA]</scope>
    <source>
        <strain evidence="2 3">JCM 15572</strain>
    </source>
</reference>
<proteinExistence type="predicted"/>
<protein>
    <submittedName>
        <fullName evidence="2">Uncharacterized protein</fullName>
    </submittedName>
</protein>
<keyword evidence="3" id="KW-1185">Reference proteome</keyword>
<comment type="caution">
    <text evidence="2">The sequence shown here is derived from an EMBL/GenBank/DDBJ whole genome shotgun (WGS) entry which is preliminary data.</text>
</comment>
<evidence type="ECO:0000313" key="3">
    <source>
        <dbReference type="Proteomes" id="UP001501705"/>
    </source>
</evidence>
<name>A0ABN2E4I6_9ACTN</name>
<accession>A0ABN2E4I6</accession>
<organism evidence="2 3">
    <name type="scientific">Kribbella hippodromi</name>
    <dbReference type="NCBI Taxonomy" id="434347"/>
    <lineage>
        <taxon>Bacteria</taxon>
        <taxon>Bacillati</taxon>
        <taxon>Actinomycetota</taxon>
        <taxon>Actinomycetes</taxon>
        <taxon>Propionibacteriales</taxon>
        <taxon>Kribbellaceae</taxon>
        <taxon>Kribbella</taxon>
    </lineage>
</organism>
<evidence type="ECO:0000256" key="1">
    <source>
        <dbReference type="SAM" id="MobiDB-lite"/>
    </source>
</evidence>
<dbReference type="EMBL" id="BAAAPH010000022">
    <property type="protein sequence ID" value="GAA1594380.1"/>
    <property type="molecule type" value="Genomic_DNA"/>
</dbReference>